<feature type="region of interest" description="Disordered" evidence="1">
    <location>
        <begin position="340"/>
        <end position="369"/>
    </location>
</feature>
<sequence>MEGGTQRQVVRLEPVTRTLRCNWRRCSLGLLNDGGNGCRAASVGACTAPLEKRTGTRTPFPPPEGTGHAVRSLPRFQSTQFVTSMSRGCRVAFVRTTGIYLAAESAGKRGPGGGGEEVNTTPSSFYVELPTAPPADRVSSFRVWVCVREGIIAVSSPSHRRQGVLLLSSSVFAAMREEYWFPRRSSRSPAAYFQRPSRLPGKALKRCRAAGIAWCRRRGAVAVTFTSRVVPSTCKEQEERSLEPLLTKSKPRRQRATEAGTGTVLKGYPSVPRFNHPPAAVTIMKAGAVEGLAPKGGTTGMHREQGSTPAGETSEAEAQEAAGPECGACRTRLARRTDVAPAAGGTTAQLLTEKGGEPGPGGDCGSGWRRRWRVSKKAGSRRCQGAVIRLDRMARTISERETTLSGPCCLVAASSAALQSGQVCLVVAGRRLQRPFCQMARRWATAPRDSRLKTTPASHLL</sequence>
<protein>
    <submittedName>
        <fullName evidence="2">Uncharacterized protein</fullName>
    </submittedName>
</protein>
<comment type="caution">
    <text evidence="2">The sequence shown here is derived from an EMBL/GenBank/DDBJ whole genome shotgun (WGS) entry which is preliminary data.</text>
</comment>
<accession>A0A9J6GTW5</accession>
<organism evidence="2 3">
    <name type="scientific">Haemaphysalis longicornis</name>
    <name type="common">Bush tick</name>
    <dbReference type="NCBI Taxonomy" id="44386"/>
    <lineage>
        <taxon>Eukaryota</taxon>
        <taxon>Metazoa</taxon>
        <taxon>Ecdysozoa</taxon>
        <taxon>Arthropoda</taxon>
        <taxon>Chelicerata</taxon>
        <taxon>Arachnida</taxon>
        <taxon>Acari</taxon>
        <taxon>Parasitiformes</taxon>
        <taxon>Ixodida</taxon>
        <taxon>Ixodoidea</taxon>
        <taxon>Ixodidae</taxon>
        <taxon>Haemaphysalinae</taxon>
        <taxon>Haemaphysalis</taxon>
    </lineage>
</organism>
<evidence type="ECO:0000256" key="1">
    <source>
        <dbReference type="SAM" id="MobiDB-lite"/>
    </source>
</evidence>
<dbReference type="Proteomes" id="UP000821853">
    <property type="component" value="Chromosome 9"/>
</dbReference>
<evidence type="ECO:0000313" key="3">
    <source>
        <dbReference type="Proteomes" id="UP000821853"/>
    </source>
</evidence>
<evidence type="ECO:0000313" key="2">
    <source>
        <dbReference type="EMBL" id="KAH9381878.1"/>
    </source>
</evidence>
<name>A0A9J6GTW5_HAELO</name>
<feature type="region of interest" description="Disordered" evidence="1">
    <location>
        <begin position="292"/>
        <end position="324"/>
    </location>
</feature>
<gene>
    <name evidence="2" type="ORF">HPB48_015402</name>
</gene>
<dbReference type="AlphaFoldDB" id="A0A9J6GTW5"/>
<feature type="region of interest" description="Disordered" evidence="1">
    <location>
        <begin position="236"/>
        <end position="271"/>
    </location>
</feature>
<dbReference type="VEuPathDB" id="VectorBase:HLOH_057534"/>
<reference evidence="2 3" key="1">
    <citation type="journal article" date="2020" name="Cell">
        <title>Large-Scale Comparative Analyses of Tick Genomes Elucidate Their Genetic Diversity and Vector Capacities.</title>
        <authorList>
            <consortium name="Tick Genome and Microbiome Consortium (TIGMIC)"/>
            <person name="Jia N."/>
            <person name="Wang J."/>
            <person name="Shi W."/>
            <person name="Du L."/>
            <person name="Sun Y."/>
            <person name="Zhan W."/>
            <person name="Jiang J.F."/>
            <person name="Wang Q."/>
            <person name="Zhang B."/>
            <person name="Ji P."/>
            <person name="Bell-Sakyi L."/>
            <person name="Cui X.M."/>
            <person name="Yuan T.T."/>
            <person name="Jiang B.G."/>
            <person name="Yang W.F."/>
            <person name="Lam T.T."/>
            <person name="Chang Q.C."/>
            <person name="Ding S.J."/>
            <person name="Wang X.J."/>
            <person name="Zhu J.G."/>
            <person name="Ruan X.D."/>
            <person name="Zhao L."/>
            <person name="Wei J.T."/>
            <person name="Ye R.Z."/>
            <person name="Que T.C."/>
            <person name="Du C.H."/>
            <person name="Zhou Y.H."/>
            <person name="Cheng J.X."/>
            <person name="Dai P.F."/>
            <person name="Guo W.B."/>
            <person name="Han X.H."/>
            <person name="Huang E.J."/>
            <person name="Li L.F."/>
            <person name="Wei W."/>
            <person name="Gao Y.C."/>
            <person name="Liu J.Z."/>
            <person name="Shao H.Z."/>
            <person name="Wang X."/>
            <person name="Wang C.C."/>
            <person name="Yang T.C."/>
            <person name="Huo Q.B."/>
            <person name="Li W."/>
            <person name="Chen H.Y."/>
            <person name="Chen S.E."/>
            <person name="Zhou L.G."/>
            <person name="Ni X.B."/>
            <person name="Tian J.H."/>
            <person name="Sheng Y."/>
            <person name="Liu T."/>
            <person name="Pan Y.S."/>
            <person name="Xia L.Y."/>
            <person name="Li J."/>
            <person name="Zhao F."/>
            <person name="Cao W.C."/>
        </authorList>
    </citation>
    <scope>NUCLEOTIDE SEQUENCE [LARGE SCALE GENOMIC DNA]</scope>
    <source>
        <strain evidence="2">HaeL-2018</strain>
    </source>
</reference>
<proteinExistence type="predicted"/>
<keyword evidence="3" id="KW-1185">Reference proteome</keyword>
<dbReference type="EMBL" id="JABSTR010000011">
    <property type="protein sequence ID" value="KAH9381878.1"/>
    <property type="molecule type" value="Genomic_DNA"/>
</dbReference>